<feature type="non-terminal residue" evidence="1">
    <location>
        <position position="1"/>
    </location>
</feature>
<dbReference type="PANTHER" id="PTHR44083:SF27">
    <property type="entry name" value="PROTEIN TOPLESS"/>
    <property type="match status" value="1"/>
</dbReference>
<dbReference type="InterPro" id="IPR027728">
    <property type="entry name" value="Topless_fam"/>
</dbReference>
<dbReference type="AlphaFoldDB" id="A0A816PQD2"/>
<accession>A0A816PQD2</accession>
<gene>
    <name evidence="1" type="ORF">DARMORV10_A09P61240.1</name>
</gene>
<dbReference type="EMBL" id="HG994363">
    <property type="protein sequence ID" value="CAF2050559.1"/>
    <property type="molecule type" value="Genomic_DNA"/>
</dbReference>
<organism evidence="1">
    <name type="scientific">Brassica napus</name>
    <name type="common">Rape</name>
    <dbReference type="NCBI Taxonomy" id="3708"/>
    <lineage>
        <taxon>Eukaryota</taxon>
        <taxon>Viridiplantae</taxon>
        <taxon>Streptophyta</taxon>
        <taxon>Embryophyta</taxon>
        <taxon>Tracheophyta</taxon>
        <taxon>Spermatophyta</taxon>
        <taxon>Magnoliopsida</taxon>
        <taxon>eudicotyledons</taxon>
        <taxon>Gunneridae</taxon>
        <taxon>Pentapetalae</taxon>
        <taxon>rosids</taxon>
        <taxon>malvids</taxon>
        <taxon>Brassicales</taxon>
        <taxon>Brassicaceae</taxon>
        <taxon>Brassiceae</taxon>
        <taxon>Brassica</taxon>
    </lineage>
</organism>
<dbReference type="Proteomes" id="UP001295469">
    <property type="component" value="Chromosome A09"/>
</dbReference>
<name>A0A816PQD2_BRANA</name>
<evidence type="ECO:0000313" key="1">
    <source>
        <dbReference type="EMBL" id="CAF2050559.1"/>
    </source>
</evidence>
<dbReference type="SUPFAM" id="SSF50978">
    <property type="entry name" value="WD40 repeat-like"/>
    <property type="match status" value="1"/>
</dbReference>
<proteinExistence type="predicted"/>
<dbReference type="PANTHER" id="PTHR44083">
    <property type="entry name" value="TOPLESS-RELATED PROTEIN 1-RELATED"/>
    <property type="match status" value="1"/>
</dbReference>
<sequence length="129" mass="13830">QPFQPTASPVPTPLAGWMSSPSSVPHPAVSAGPIALGGPSIPVGTNVGDIGLWEVGSRERLVQKTFKVWDISKCSMPLQAALVKEPVVSVNRVIWSPDGSLFGVAYSRHIVQLYSYHGGEDMRQHLEVS</sequence>
<dbReference type="GO" id="GO:0006355">
    <property type="term" value="P:regulation of DNA-templated transcription"/>
    <property type="evidence" value="ECO:0007669"/>
    <property type="project" value="InterPro"/>
</dbReference>
<dbReference type="InterPro" id="IPR036322">
    <property type="entry name" value="WD40_repeat_dom_sf"/>
</dbReference>
<protein>
    <submittedName>
        <fullName evidence="1">(rape) hypothetical protein</fullName>
    </submittedName>
</protein>
<reference evidence="1" key="1">
    <citation type="submission" date="2021-01" db="EMBL/GenBank/DDBJ databases">
        <authorList>
            <consortium name="Genoscope - CEA"/>
            <person name="William W."/>
        </authorList>
    </citation>
    <scope>NUCLEOTIDE SEQUENCE</scope>
</reference>